<gene>
    <name evidence="1" type="ORF">HNQ44_000743</name>
</gene>
<evidence type="ECO:0000313" key="2">
    <source>
        <dbReference type="Proteomes" id="UP000525923"/>
    </source>
</evidence>
<dbReference type="Proteomes" id="UP000525923">
    <property type="component" value="Unassembled WGS sequence"/>
</dbReference>
<evidence type="ECO:0000313" key="1">
    <source>
        <dbReference type="EMBL" id="MBB5179319.1"/>
    </source>
</evidence>
<name>A0A7W8FRA8_9BACL</name>
<keyword evidence="2" id="KW-1185">Reference proteome</keyword>
<comment type="caution">
    <text evidence="1">The sequence shown here is derived from an EMBL/GenBank/DDBJ whole genome shotgun (WGS) entry which is preliminary data.</text>
</comment>
<keyword evidence="1" id="KW-0969">Cilium</keyword>
<protein>
    <submittedName>
        <fullName evidence="1">Flagellar operon protein (TIGR03826 family)</fullName>
    </submittedName>
</protein>
<accession>A0A7W8FRA8</accession>
<keyword evidence="1" id="KW-0282">Flagellum</keyword>
<keyword evidence="1" id="KW-0966">Cell projection</keyword>
<sequence length="146" mass="16968">MQVQSDRLDNCSICGKLYLKTFTDHCLECYKEIEEDFKFVEAFLRREEHRFTTLEDLSEATEVSAKRISSFIREGRIYGEDFPNLGYPCAHCGIAIKRQILCTSCYDTFSMEINKTLKQEQLLEELAADRRQGSGAAKYWQLKQGK</sequence>
<dbReference type="OrthoDB" id="1739831at2"/>
<reference evidence="1 2" key="1">
    <citation type="submission" date="2020-08" db="EMBL/GenBank/DDBJ databases">
        <title>Genomic Encyclopedia of Type Strains, Phase IV (KMG-IV): sequencing the most valuable type-strain genomes for metagenomic binning, comparative biology and taxonomic classification.</title>
        <authorList>
            <person name="Goeker M."/>
        </authorList>
    </citation>
    <scope>NUCLEOTIDE SEQUENCE [LARGE SCALE GENOMIC DNA]</scope>
    <source>
        <strain evidence="1 2">DSM 15895</strain>
    </source>
</reference>
<dbReference type="EMBL" id="JACHHE010000002">
    <property type="protein sequence ID" value="MBB5179319.1"/>
    <property type="molecule type" value="Genomic_DNA"/>
</dbReference>
<dbReference type="RefSeq" id="WP_135504715.1">
    <property type="nucleotide sequence ID" value="NZ_JACHHE010000002.1"/>
</dbReference>
<dbReference type="AlphaFoldDB" id="A0A7W8FRA8"/>
<proteinExistence type="predicted"/>
<organism evidence="1 2">
    <name type="scientific">Planococcus koreensis</name>
    <dbReference type="NCBI Taxonomy" id="112331"/>
    <lineage>
        <taxon>Bacteria</taxon>
        <taxon>Bacillati</taxon>
        <taxon>Bacillota</taxon>
        <taxon>Bacilli</taxon>
        <taxon>Bacillales</taxon>
        <taxon>Caryophanaceae</taxon>
        <taxon>Planococcus</taxon>
    </lineage>
</organism>